<dbReference type="PANTHER" id="PTHR34987">
    <property type="entry name" value="C, PUTATIVE (AFU_ORTHOLOGUE AFUA_3G02880)-RELATED"/>
    <property type="match status" value="1"/>
</dbReference>
<evidence type="ECO:0000259" key="2">
    <source>
        <dbReference type="PROSITE" id="PS50022"/>
    </source>
</evidence>
<proteinExistence type="predicted"/>
<dbReference type="InterPro" id="IPR008979">
    <property type="entry name" value="Galactose-bd-like_sf"/>
</dbReference>
<dbReference type="Proteomes" id="UP001205603">
    <property type="component" value="Unassembled WGS sequence"/>
</dbReference>
<dbReference type="Pfam" id="PF00754">
    <property type="entry name" value="F5_F8_type_C"/>
    <property type="match status" value="1"/>
</dbReference>
<dbReference type="NCBIfam" id="TIGR04183">
    <property type="entry name" value="Por_Secre_tail"/>
    <property type="match status" value="1"/>
</dbReference>
<dbReference type="Pfam" id="PF18962">
    <property type="entry name" value="Por_Secre_tail"/>
    <property type="match status" value="1"/>
</dbReference>
<dbReference type="Gene3D" id="1.50.10.10">
    <property type="match status" value="1"/>
</dbReference>
<evidence type="ECO:0000313" key="4">
    <source>
        <dbReference type="Proteomes" id="UP001205603"/>
    </source>
</evidence>
<gene>
    <name evidence="3" type="ORF">NMU02_04605</name>
</gene>
<feature type="chain" id="PRO_5045840173" evidence="1">
    <location>
        <begin position="23"/>
        <end position="1146"/>
    </location>
</feature>
<dbReference type="Pfam" id="PF17389">
    <property type="entry name" value="Bac_rhamnosid6H"/>
    <property type="match status" value="1"/>
</dbReference>
<dbReference type="PROSITE" id="PS50022">
    <property type="entry name" value="FA58C_3"/>
    <property type="match status" value="2"/>
</dbReference>
<accession>A0ABT1MFG6</accession>
<evidence type="ECO:0000256" key="1">
    <source>
        <dbReference type="SAM" id="SignalP"/>
    </source>
</evidence>
<dbReference type="PANTHER" id="PTHR34987:SF4">
    <property type="entry name" value="ALPHA-L-RHAMNOSIDASE C-TERMINAL DOMAIN-CONTAINING PROTEIN"/>
    <property type="match status" value="1"/>
</dbReference>
<reference evidence="3 4" key="1">
    <citation type="submission" date="2022-07" db="EMBL/GenBank/DDBJ databases">
        <title>Fecal culturing of patients with breast cancer.</title>
        <authorList>
            <person name="Teng N.M.Y."/>
            <person name="Kiu R."/>
            <person name="Evans R."/>
            <person name="Baker D.J."/>
            <person name="Zenner C."/>
            <person name="Robinson S.D."/>
            <person name="Hall L.J."/>
        </authorList>
    </citation>
    <scope>NUCLEOTIDE SEQUENCE [LARGE SCALE GENOMIC DNA]</scope>
    <source>
        <strain evidence="3 4">LH1063</strain>
    </source>
</reference>
<evidence type="ECO:0000313" key="3">
    <source>
        <dbReference type="EMBL" id="MCP9611368.1"/>
    </source>
</evidence>
<feature type="signal peptide" evidence="1">
    <location>
        <begin position="1"/>
        <end position="22"/>
    </location>
</feature>
<protein>
    <submittedName>
        <fullName evidence="3">Discoidin domain-containing protein</fullName>
    </submittedName>
</protein>
<comment type="caution">
    <text evidence="3">The sequence shown here is derived from an EMBL/GenBank/DDBJ whole genome shotgun (WGS) entry which is preliminary data.</text>
</comment>
<dbReference type="RefSeq" id="WP_255026102.1">
    <property type="nucleotide sequence ID" value="NZ_JANDHW010000003.1"/>
</dbReference>
<dbReference type="InterPro" id="IPR008928">
    <property type="entry name" value="6-hairpin_glycosidase_sf"/>
</dbReference>
<keyword evidence="1" id="KW-0732">Signal</keyword>
<dbReference type="EMBL" id="JANDHW010000003">
    <property type="protein sequence ID" value="MCP9611368.1"/>
    <property type="molecule type" value="Genomic_DNA"/>
</dbReference>
<dbReference type="Gene3D" id="2.60.120.260">
    <property type="entry name" value="Galactose-binding domain-like"/>
    <property type="match status" value="3"/>
</dbReference>
<feature type="domain" description="F5/8 type C" evidence="2">
    <location>
        <begin position="758"/>
        <end position="911"/>
    </location>
</feature>
<dbReference type="SUPFAM" id="SSF48208">
    <property type="entry name" value="Six-hairpin glycosidases"/>
    <property type="match status" value="1"/>
</dbReference>
<dbReference type="InterPro" id="IPR026444">
    <property type="entry name" value="Secre_tail"/>
</dbReference>
<feature type="domain" description="F5/8 type C" evidence="2">
    <location>
        <begin position="913"/>
        <end position="1059"/>
    </location>
</feature>
<dbReference type="InterPro" id="IPR035396">
    <property type="entry name" value="Bac_rhamnosid6H"/>
</dbReference>
<keyword evidence="4" id="KW-1185">Reference proteome</keyword>
<sequence>MNSSKITLLSFLLVALPLKAAADEVLYQTKSYSLEPTKVVEGKFQGSAESATKIVSTYRSTSSKDDNHKYTWTVKNDLSVYPEYSSPNLIEEALYNLGLDEMVNNIESDQTLRTGESWGGVWTRDVSYSIYLSISHLLKVPTKNSLLRKVDTKRGRIIQDTGTGGSWPVSTDRMVWTIAAWEYYKVYGEKDWLVQVYPYIKNSVETDRFNVYDEKTGLMKGESSFIDWREQSYPRWMQPADIAESKCLGTNAVHYETLVILSKMAEILGKEEDKINYAEKAESIKKAINKYLWLEDEGYYAQYLYGRNNDIVSERSETLGEALCILFDIASPEQQKRIIAQMPVTDYGPNIFYPSIPTQFSYHNNAVWPFVTSYWMLAAAKVGNQEGVKHAIGSTYRAAALFATNKENFTAETGDWTGTHTNSNNMLWSLAGNLSVVHRVLFGMSYETDKMIFTPIVPESFAGTRKLNNVKYRNATLSIEISGYGDVIKSFLLDGKETSPEIPATLTGEHTIKIELNNTFKNSDHPINLTDFKNSLAEPIAYFRGNKMSWGGVEGATNYIVLKDGKEIARQPDTVFTAIVSGAYQVIAICEDDLLSSLASEPVVKRPGQIQIVETGGLRLGKNEIKDLTGKIVSGSTYTTNITIAEAGDYALDWLYSNGAEGILNDNKCGIRTMYVDGKKVGISIFPHRGKDEWVANGWSNSALVHLTAGTHKIELKFLENENGNMNWDFNDAIIYQLRITSLASKNLPNEKEYNLISTSRADGIGKRIVNIHSSSGFNNNTENIYKLLIGAENVKGDGDKWYADNTESPWVVFSLSDIYKIDKIEWRDCNWYEIKHDVINSGEYWIYVSTTGTNPADWQLVAHEDNVIHQSIKSKVFDTPVEARYVKFALKPGGKDKKKIRIYGFDIYGELSQTIDRNGIVSIGKTVLDCSGYSSDRETPANLLDGLVSNNWNTTKTTSGSHWVTVDLENEYEINRFQIRDSSPYITGYNVYVSNEELSGDDAKWIPVVENATFSKTQMNKQVNLDEPVKARYVKLEIPRSKLAGNAVNIKEFEVYKTQGETAIEDVTDNKLPLFYPNPVSKNDRLFVSLSGDLKIFSMQGLLIQKQQVNGGQAISLSDLTAGVYVLALTDEEGNTKSSRIVVTE</sequence>
<name>A0ABT1MFG6_9BACT</name>
<dbReference type="InterPro" id="IPR012341">
    <property type="entry name" value="6hp_glycosidase-like_sf"/>
</dbReference>
<dbReference type="InterPro" id="IPR000421">
    <property type="entry name" value="FA58C"/>
</dbReference>
<organism evidence="3 4">
    <name type="scientific">Coprobacter tertius</name>
    <dbReference type="NCBI Taxonomy" id="2944915"/>
    <lineage>
        <taxon>Bacteria</taxon>
        <taxon>Pseudomonadati</taxon>
        <taxon>Bacteroidota</taxon>
        <taxon>Bacteroidia</taxon>
        <taxon>Bacteroidales</taxon>
        <taxon>Barnesiellaceae</taxon>
        <taxon>Coprobacter</taxon>
    </lineage>
</organism>
<dbReference type="SUPFAM" id="SSF49785">
    <property type="entry name" value="Galactose-binding domain-like"/>
    <property type="match status" value="3"/>
</dbReference>